<evidence type="ECO:0000313" key="2">
    <source>
        <dbReference type="Proteomes" id="UP000254454"/>
    </source>
</evidence>
<name>A0A370VBJ4_9ESCH</name>
<sequence>MNILDQYPCYDHTVLDEFLFQNVKPVSVTLPYDKVFSGSKLIKKKVDKSKGDLIVFSFNLNNIPNVNDGDVLDTVCLGDNKTVAVLSCFNQVYKGHRVWSVVCQLQ</sequence>
<dbReference type="RefSeq" id="WP_061348637.1">
    <property type="nucleotide sequence ID" value="NZ_QONN01000079.1"/>
</dbReference>
<protein>
    <submittedName>
        <fullName evidence="1">Uncharacterized protein</fullName>
    </submittedName>
</protein>
<comment type="caution">
    <text evidence="1">The sequence shown here is derived from an EMBL/GenBank/DDBJ whole genome shotgun (WGS) entry which is preliminary data.</text>
</comment>
<dbReference type="AlphaFoldDB" id="A0A370VBJ4"/>
<proteinExistence type="predicted"/>
<organism evidence="1 2">
    <name type="scientific">Escherichia marmotae</name>
    <dbReference type="NCBI Taxonomy" id="1499973"/>
    <lineage>
        <taxon>Bacteria</taxon>
        <taxon>Pseudomonadati</taxon>
        <taxon>Pseudomonadota</taxon>
        <taxon>Gammaproteobacteria</taxon>
        <taxon>Enterobacterales</taxon>
        <taxon>Enterobacteriaceae</taxon>
        <taxon>Escherichia</taxon>
    </lineage>
</organism>
<dbReference type="Proteomes" id="UP000254454">
    <property type="component" value="Unassembled WGS sequence"/>
</dbReference>
<gene>
    <name evidence="1" type="ORF">C4A13_01039</name>
</gene>
<reference evidence="1 2" key="1">
    <citation type="submission" date="2018-06" db="EMBL/GenBank/DDBJ databases">
        <title>Recombination Drives Gene Content and Phenotype Evolution in Wild Type E. coli Strains.</title>
        <authorList>
            <person name="Field C.M."/>
            <person name="Silander O.K."/>
            <person name="Van Nimwegen E."/>
        </authorList>
    </citation>
    <scope>NUCLEOTIDE SEQUENCE [LARGE SCALE GENOMIC DNA]</scope>
    <source>
        <strain evidence="1 2">SC344</strain>
    </source>
</reference>
<dbReference type="EMBL" id="QONO01000026">
    <property type="protein sequence ID" value="RDR28711.1"/>
    <property type="molecule type" value="Genomic_DNA"/>
</dbReference>
<evidence type="ECO:0000313" key="1">
    <source>
        <dbReference type="EMBL" id="RDR28711.1"/>
    </source>
</evidence>
<accession>A0A370VBJ4</accession>